<dbReference type="InterPro" id="IPR046357">
    <property type="entry name" value="PPIase_dom_sf"/>
</dbReference>
<evidence type="ECO:0000256" key="3">
    <source>
        <dbReference type="ARBA" id="ARBA00022519"/>
    </source>
</evidence>
<keyword evidence="5 12" id="KW-1133">Transmembrane helix</keyword>
<keyword evidence="4 12" id="KW-0812">Transmembrane</keyword>
<dbReference type="SUPFAM" id="SSF109998">
    <property type="entry name" value="Triger factor/SurA peptide-binding domain-like"/>
    <property type="match status" value="1"/>
</dbReference>
<dbReference type="GO" id="GO:0005886">
    <property type="term" value="C:plasma membrane"/>
    <property type="evidence" value="ECO:0007669"/>
    <property type="project" value="UniProtKB-SubCell"/>
</dbReference>
<evidence type="ECO:0000256" key="9">
    <source>
        <dbReference type="ARBA" id="ARBA00040743"/>
    </source>
</evidence>
<evidence type="ECO:0000313" key="15">
    <source>
        <dbReference type="Proteomes" id="UP000552587"/>
    </source>
</evidence>
<keyword evidence="2" id="KW-1003">Cell membrane</keyword>
<keyword evidence="15" id="KW-1185">Reference proteome</keyword>
<organism evidence="14 15">
    <name type="scientific">Marilutibacter penaei</name>
    <dbReference type="NCBI Taxonomy" id="2759900"/>
    <lineage>
        <taxon>Bacteria</taxon>
        <taxon>Pseudomonadati</taxon>
        <taxon>Pseudomonadota</taxon>
        <taxon>Gammaproteobacteria</taxon>
        <taxon>Lysobacterales</taxon>
        <taxon>Lysobacteraceae</taxon>
        <taxon>Marilutibacter</taxon>
    </lineage>
</organism>
<keyword evidence="11" id="KW-0697">Rotamase</keyword>
<dbReference type="PANTHER" id="PTHR47529:SF1">
    <property type="entry name" value="PERIPLASMIC CHAPERONE PPID"/>
    <property type="match status" value="1"/>
</dbReference>
<dbReference type="Pfam" id="PF13616">
    <property type="entry name" value="Rotamase_3"/>
    <property type="match status" value="1"/>
</dbReference>
<feature type="transmembrane region" description="Helical" evidence="12">
    <location>
        <begin position="12"/>
        <end position="30"/>
    </location>
</feature>
<evidence type="ECO:0000256" key="4">
    <source>
        <dbReference type="ARBA" id="ARBA00022692"/>
    </source>
</evidence>
<dbReference type="PANTHER" id="PTHR47529">
    <property type="entry name" value="PEPTIDYL-PROLYL CIS-TRANS ISOMERASE D"/>
    <property type="match status" value="1"/>
</dbReference>
<evidence type="ECO:0000256" key="7">
    <source>
        <dbReference type="ARBA" id="ARBA00023186"/>
    </source>
</evidence>
<dbReference type="InterPro" id="IPR023058">
    <property type="entry name" value="PPIase_PpiC_CS"/>
</dbReference>
<dbReference type="Pfam" id="PF13624">
    <property type="entry name" value="SurA_N_3"/>
    <property type="match status" value="1"/>
</dbReference>
<accession>A0A7W3YF87</accession>
<comment type="caution">
    <text evidence="14">The sequence shown here is derived from an EMBL/GenBank/DDBJ whole genome shotgun (WGS) entry which is preliminary data.</text>
</comment>
<keyword evidence="3" id="KW-0997">Cell inner membrane</keyword>
<keyword evidence="6 12" id="KW-0472">Membrane</keyword>
<dbReference type="InterPro" id="IPR052029">
    <property type="entry name" value="PpiD_chaperone"/>
</dbReference>
<reference evidence="14 15" key="1">
    <citation type="submission" date="2020-07" db="EMBL/GenBank/DDBJ databases">
        <authorList>
            <person name="Xu S."/>
            <person name="Li A."/>
        </authorList>
    </citation>
    <scope>NUCLEOTIDE SEQUENCE [LARGE SCALE GENOMIC DNA]</scope>
    <source>
        <strain evidence="14 15">SG-8</strain>
    </source>
</reference>
<evidence type="ECO:0000256" key="10">
    <source>
        <dbReference type="ARBA" id="ARBA00042775"/>
    </source>
</evidence>
<evidence type="ECO:0000256" key="12">
    <source>
        <dbReference type="SAM" id="Phobius"/>
    </source>
</evidence>
<dbReference type="SUPFAM" id="SSF54534">
    <property type="entry name" value="FKBP-like"/>
    <property type="match status" value="1"/>
</dbReference>
<dbReference type="AlphaFoldDB" id="A0A7W3YF87"/>
<dbReference type="InterPro" id="IPR000297">
    <property type="entry name" value="PPIase_PpiC"/>
</dbReference>
<evidence type="ECO:0000313" key="14">
    <source>
        <dbReference type="EMBL" id="MBB1089070.1"/>
    </source>
</evidence>
<dbReference type="Gene3D" id="1.10.4030.10">
    <property type="entry name" value="Porin chaperone SurA, peptide-binding domain"/>
    <property type="match status" value="1"/>
</dbReference>
<evidence type="ECO:0000256" key="1">
    <source>
        <dbReference type="ARBA" id="ARBA00004382"/>
    </source>
</evidence>
<dbReference type="GO" id="GO:0003755">
    <property type="term" value="F:peptidyl-prolyl cis-trans isomerase activity"/>
    <property type="evidence" value="ECO:0007669"/>
    <property type="project" value="UniProtKB-KW"/>
</dbReference>
<sequence>MLQKLREKSSGLLGTIVIAILIVPLALFGIDQYLVQGGNSTAARIEAPPRWWPAAPSWWPASMLWQEEVITVQEFSQAFDQERSQRRAQQGDAFDPRAFESLDSKREVLEKLVDQRVLKIAAYDDGVVASDALVRSTIQDIPAFQVDGSFDAQRYQMALASQAQTPKQFEATIRDGLQVTLVPVGVQDSSFVTRAEMERLVRLIGERRDVQLLLVPPAEDTAAVSDADAQAWYEAHPEDFLSQETVTIEYVDVDARNLPAPAAASEAVLRARYEDEKARFVEPEERLASHILIEVPADADDAARKAAEDKARALASEARADGADFAALAQANSDDAGSADMGGDLGWVGKDMMVAPFEEALFGMAAPGVSEPVETEFGWHVIQLREIKAGAQEPFEQVRDTLAREQAEADRASAANELVTRVVDQIYKNPNDLSGVASATGLDVQTVGPVARDASDGVLAFPAVKREAFDEVLIQDGTISDPVEIEAGRHVVLRVTAHQASSTQPLDAVRETVDAAVRADRARKAARRQGAALLGRLKAGETLASVAESKGLAEPNPIPGLQRGMPVPNEAINRAMFAAQAPSGEAPTPGMEVMEDGTIALFVIEAVTPGDDTAINAAQSEMLKGQLEQVRGYDDAQAYTRSQRLRMQVRVFEENL</sequence>
<keyword evidence="11" id="KW-0413">Isomerase</keyword>
<proteinExistence type="inferred from homology"/>
<protein>
    <recommendedName>
        <fullName evidence="9">Periplasmic chaperone PpiD</fullName>
    </recommendedName>
    <alternativeName>
        <fullName evidence="10">Periplasmic folding chaperone</fullName>
    </alternativeName>
</protein>
<evidence type="ECO:0000259" key="13">
    <source>
        <dbReference type="PROSITE" id="PS50198"/>
    </source>
</evidence>
<keyword evidence="7" id="KW-0143">Chaperone</keyword>
<dbReference type="Proteomes" id="UP000552587">
    <property type="component" value="Unassembled WGS sequence"/>
</dbReference>
<dbReference type="EMBL" id="JACHTE010000007">
    <property type="protein sequence ID" value="MBB1089070.1"/>
    <property type="molecule type" value="Genomic_DNA"/>
</dbReference>
<name>A0A7W3YF87_9GAMM</name>
<dbReference type="RefSeq" id="WP_182669840.1">
    <property type="nucleotide sequence ID" value="NZ_JACHTE010000007.1"/>
</dbReference>
<evidence type="ECO:0000256" key="11">
    <source>
        <dbReference type="PROSITE-ProRule" id="PRU00278"/>
    </source>
</evidence>
<evidence type="ECO:0000256" key="2">
    <source>
        <dbReference type="ARBA" id="ARBA00022475"/>
    </source>
</evidence>
<evidence type="ECO:0000256" key="8">
    <source>
        <dbReference type="ARBA" id="ARBA00038408"/>
    </source>
</evidence>
<comment type="similarity">
    <text evidence="8">Belongs to the PpiD chaperone family.</text>
</comment>
<dbReference type="InterPro" id="IPR027304">
    <property type="entry name" value="Trigger_fact/SurA_dom_sf"/>
</dbReference>
<evidence type="ECO:0000256" key="6">
    <source>
        <dbReference type="ARBA" id="ARBA00023136"/>
    </source>
</evidence>
<dbReference type="PROSITE" id="PS50198">
    <property type="entry name" value="PPIC_PPIASE_2"/>
    <property type="match status" value="1"/>
</dbReference>
<gene>
    <name evidence="14" type="ORF">H4F99_11285</name>
</gene>
<feature type="domain" description="PpiC" evidence="13">
    <location>
        <begin position="283"/>
        <end position="386"/>
    </location>
</feature>
<evidence type="ECO:0000256" key="5">
    <source>
        <dbReference type="ARBA" id="ARBA00022989"/>
    </source>
</evidence>
<comment type="subcellular location">
    <subcellularLocation>
        <location evidence="1">Cell inner membrane</location>
        <topology evidence="1">Single-pass type II membrane protein</topology>
        <orientation evidence="1">Periplasmic side</orientation>
    </subcellularLocation>
</comment>
<dbReference type="PROSITE" id="PS01096">
    <property type="entry name" value="PPIC_PPIASE_1"/>
    <property type="match status" value="1"/>
</dbReference>
<dbReference type="Gene3D" id="3.10.50.40">
    <property type="match status" value="1"/>
</dbReference>